<reference evidence="10" key="1">
    <citation type="submission" date="2006-05" db="EMBL/GenBank/DDBJ databases">
        <title>Annotation of the draft genome assembly of Desulfuromonas acetoxidans DSM 684.</title>
        <authorList>
            <consortium name="US DOE Joint Genome Institute (JGI-ORNL)"/>
            <person name="Larimer F."/>
            <person name="Land M."/>
            <person name="Hauser L."/>
        </authorList>
    </citation>
    <scope>NUCLEOTIDE SEQUENCE [LARGE SCALE GENOMIC DNA]</scope>
    <source>
        <strain evidence="10">DSM 684</strain>
    </source>
</reference>
<keyword evidence="7 8" id="KW-0275">Fatty acid biosynthesis</keyword>
<dbReference type="Gene3D" id="3.90.470.20">
    <property type="entry name" value="4'-phosphopantetheinyl transferase domain"/>
    <property type="match status" value="1"/>
</dbReference>
<dbReference type="Proteomes" id="UP000005695">
    <property type="component" value="Unassembled WGS sequence"/>
</dbReference>
<dbReference type="GO" id="GO:0000287">
    <property type="term" value="F:magnesium ion binding"/>
    <property type="evidence" value="ECO:0007669"/>
    <property type="project" value="UniProtKB-UniRule"/>
</dbReference>
<dbReference type="SUPFAM" id="SSF56214">
    <property type="entry name" value="4'-phosphopantetheinyl transferase"/>
    <property type="match status" value="1"/>
</dbReference>
<evidence type="ECO:0000256" key="8">
    <source>
        <dbReference type="HAMAP-Rule" id="MF_00101"/>
    </source>
</evidence>
<evidence type="ECO:0000313" key="11">
    <source>
        <dbReference type="Proteomes" id="UP000005695"/>
    </source>
</evidence>
<dbReference type="InterPro" id="IPR002582">
    <property type="entry name" value="ACPS"/>
</dbReference>
<keyword evidence="1 8" id="KW-0444">Lipid biosynthesis</keyword>
<dbReference type="GO" id="GO:0006633">
    <property type="term" value="P:fatty acid biosynthetic process"/>
    <property type="evidence" value="ECO:0007669"/>
    <property type="project" value="UniProtKB-UniRule"/>
</dbReference>
<evidence type="ECO:0000256" key="2">
    <source>
        <dbReference type="ARBA" id="ARBA00022679"/>
    </source>
</evidence>
<dbReference type="NCBIfam" id="NF000832">
    <property type="entry name" value="PRK00070.3-2"/>
    <property type="match status" value="1"/>
</dbReference>
<dbReference type="GO" id="GO:0008897">
    <property type="term" value="F:holo-[acyl-carrier-protein] synthase activity"/>
    <property type="evidence" value="ECO:0007669"/>
    <property type="project" value="UniProtKB-UniRule"/>
</dbReference>
<dbReference type="NCBIfam" id="TIGR00516">
    <property type="entry name" value="acpS"/>
    <property type="match status" value="1"/>
</dbReference>
<comment type="subcellular location">
    <subcellularLocation>
        <location evidence="8">Cytoplasm</location>
    </subcellularLocation>
</comment>
<evidence type="ECO:0000256" key="7">
    <source>
        <dbReference type="ARBA" id="ARBA00023160"/>
    </source>
</evidence>
<keyword evidence="2 8" id="KW-0808">Transferase</keyword>
<name>Q1JY27_DESA6</name>
<feature type="domain" description="4'-phosphopantetheinyl transferase" evidence="9">
    <location>
        <begin position="5"/>
        <end position="103"/>
    </location>
</feature>
<protein>
    <recommendedName>
        <fullName evidence="8">Holo-[acyl-carrier-protein] synthase</fullName>
        <shortName evidence="8">Holo-ACP synthase</shortName>
        <ecNumber evidence="8">2.7.8.7</ecNumber>
    </recommendedName>
    <alternativeName>
        <fullName evidence="8">4'-phosphopantetheinyl transferase AcpS</fullName>
    </alternativeName>
</protein>
<comment type="caution">
    <text evidence="10">The sequence shown here is derived from an EMBL/GenBank/DDBJ whole genome shotgun (WGS) entry which is preliminary data.</text>
</comment>
<keyword evidence="5 8" id="KW-0460">Magnesium</keyword>
<dbReference type="AlphaFoldDB" id="Q1JY27"/>
<comment type="cofactor">
    <cofactor evidence="8">
        <name>Mg(2+)</name>
        <dbReference type="ChEBI" id="CHEBI:18420"/>
    </cofactor>
</comment>
<dbReference type="GO" id="GO:0005737">
    <property type="term" value="C:cytoplasm"/>
    <property type="evidence" value="ECO:0007669"/>
    <property type="project" value="UniProtKB-SubCell"/>
</dbReference>
<sequence length="127" mass="14218">MAIAGIGTDIVDVERFDRFIDEDNQTLLQRLFTPGELDYALPRKCAAQHLAARFACKEAFVKALGLGMRDGMTWHDIEVVRDELGCPSLALSGRAAEIFEQRQLCAHHVSYSHETRWAVATVIVEES</sequence>
<dbReference type="InterPro" id="IPR008278">
    <property type="entry name" value="4-PPantetheinyl_Trfase_dom"/>
</dbReference>
<evidence type="ECO:0000256" key="3">
    <source>
        <dbReference type="ARBA" id="ARBA00022723"/>
    </source>
</evidence>
<dbReference type="InterPro" id="IPR004568">
    <property type="entry name" value="Ppantetheine-prot_Trfase_dom"/>
</dbReference>
<dbReference type="NCBIfam" id="TIGR00556">
    <property type="entry name" value="pantethn_trn"/>
    <property type="match status" value="1"/>
</dbReference>
<keyword evidence="3 8" id="KW-0479">Metal-binding</keyword>
<keyword evidence="8" id="KW-0963">Cytoplasm</keyword>
<feature type="binding site" evidence="8">
    <location>
        <position position="9"/>
    </location>
    <ligand>
        <name>Mg(2+)</name>
        <dbReference type="ChEBI" id="CHEBI:18420"/>
    </ligand>
</feature>
<comment type="similarity">
    <text evidence="8">Belongs to the P-Pant transferase superfamily. AcpS family.</text>
</comment>
<organism evidence="10 11">
    <name type="scientific">Desulfuromonas acetoxidans (strain DSM 684 / 11070)</name>
    <dbReference type="NCBI Taxonomy" id="281689"/>
    <lineage>
        <taxon>Bacteria</taxon>
        <taxon>Pseudomonadati</taxon>
        <taxon>Thermodesulfobacteriota</taxon>
        <taxon>Desulfuromonadia</taxon>
        <taxon>Desulfuromonadales</taxon>
        <taxon>Desulfuromonadaceae</taxon>
        <taxon>Desulfuromonas</taxon>
    </lineage>
</organism>
<dbReference type="EC" id="2.7.8.7" evidence="8"/>
<evidence type="ECO:0000259" key="9">
    <source>
        <dbReference type="Pfam" id="PF01648"/>
    </source>
</evidence>
<comment type="function">
    <text evidence="8">Transfers the 4'-phosphopantetheine moiety from coenzyme A to a Ser of acyl-carrier-protein.</text>
</comment>
<gene>
    <name evidence="8" type="primary">acpS</name>
    <name evidence="10" type="ORF">Dace_0539</name>
</gene>
<evidence type="ECO:0000256" key="4">
    <source>
        <dbReference type="ARBA" id="ARBA00022832"/>
    </source>
</evidence>
<keyword evidence="6 8" id="KW-0443">Lipid metabolism</keyword>
<evidence type="ECO:0000256" key="1">
    <source>
        <dbReference type="ARBA" id="ARBA00022516"/>
    </source>
</evidence>
<accession>Q1JY27</accession>
<proteinExistence type="inferred from homology"/>
<dbReference type="InterPro" id="IPR037143">
    <property type="entry name" value="4-PPantetheinyl_Trfase_dom_sf"/>
</dbReference>
<evidence type="ECO:0000313" key="10">
    <source>
        <dbReference type="EMBL" id="EAT15169.1"/>
    </source>
</evidence>
<keyword evidence="4 8" id="KW-0276">Fatty acid metabolism</keyword>
<comment type="catalytic activity">
    <reaction evidence="8">
        <text>apo-[ACP] + CoA = holo-[ACP] + adenosine 3',5'-bisphosphate + H(+)</text>
        <dbReference type="Rhea" id="RHEA:12068"/>
        <dbReference type="Rhea" id="RHEA-COMP:9685"/>
        <dbReference type="Rhea" id="RHEA-COMP:9690"/>
        <dbReference type="ChEBI" id="CHEBI:15378"/>
        <dbReference type="ChEBI" id="CHEBI:29999"/>
        <dbReference type="ChEBI" id="CHEBI:57287"/>
        <dbReference type="ChEBI" id="CHEBI:58343"/>
        <dbReference type="ChEBI" id="CHEBI:64479"/>
        <dbReference type="EC" id="2.7.8.7"/>
    </reaction>
</comment>
<evidence type="ECO:0000256" key="6">
    <source>
        <dbReference type="ARBA" id="ARBA00023098"/>
    </source>
</evidence>
<feature type="binding site" evidence="8">
    <location>
        <position position="58"/>
    </location>
    <ligand>
        <name>Mg(2+)</name>
        <dbReference type="ChEBI" id="CHEBI:18420"/>
    </ligand>
</feature>
<evidence type="ECO:0000256" key="5">
    <source>
        <dbReference type="ARBA" id="ARBA00022842"/>
    </source>
</evidence>
<reference evidence="10" key="2">
    <citation type="submission" date="2006-05" db="EMBL/GenBank/DDBJ databases">
        <title>Sequencing of the draft genome and assembly of Desulfuromonas acetoxidans DSM 684.</title>
        <authorList>
            <consortium name="US DOE Joint Genome Institute (JGI-PGF)"/>
            <person name="Copeland A."/>
            <person name="Lucas S."/>
            <person name="Lapidus A."/>
            <person name="Barry K."/>
            <person name="Detter J.C."/>
            <person name="Glavina del Rio T."/>
            <person name="Hammon N."/>
            <person name="Israni S."/>
            <person name="Dalin E."/>
            <person name="Tice H."/>
            <person name="Bruce D."/>
            <person name="Pitluck S."/>
            <person name="Richardson P."/>
        </authorList>
    </citation>
    <scope>NUCLEOTIDE SEQUENCE [LARGE SCALE GENOMIC DNA]</scope>
    <source>
        <strain evidence="10">DSM 684</strain>
    </source>
</reference>
<dbReference type="Pfam" id="PF01648">
    <property type="entry name" value="ACPS"/>
    <property type="match status" value="1"/>
</dbReference>
<dbReference type="RefSeq" id="WP_006001434.1">
    <property type="nucleotide sequence ID" value="NZ_AAEW02000013.1"/>
</dbReference>
<dbReference type="EMBL" id="AAEW02000013">
    <property type="protein sequence ID" value="EAT15169.1"/>
    <property type="molecule type" value="Genomic_DNA"/>
</dbReference>
<keyword evidence="11" id="KW-1185">Reference proteome</keyword>
<dbReference type="OrthoDB" id="517356at2"/>
<dbReference type="HAMAP" id="MF_00101">
    <property type="entry name" value="AcpS"/>
    <property type="match status" value="1"/>
</dbReference>